<keyword evidence="3" id="KW-1185">Reference proteome</keyword>
<accession>A0A2S0HUR7</accession>
<feature type="signal peptide" evidence="1">
    <location>
        <begin position="1"/>
        <end position="19"/>
    </location>
</feature>
<keyword evidence="2" id="KW-0808">Transferase</keyword>
<dbReference type="Proteomes" id="UP000238442">
    <property type="component" value="Chromosome"/>
</dbReference>
<gene>
    <name evidence="2" type="ORF">C5O00_03990</name>
</gene>
<evidence type="ECO:0000313" key="2">
    <source>
        <dbReference type="EMBL" id="AVI50366.1"/>
    </source>
</evidence>
<dbReference type="RefSeq" id="WP_105215152.1">
    <property type="nucleotide sequence ID" value="NZ_CP027062.1"/>
</dbReference>
<dbReference type="Gene3D" id="3.90.930.1">
    <property type="match status" value="1"/>
</dbReference>
<sequence>MKNLITLLVIVMAANISFAQECKKTCKKDSYVLNDNLIEATLFHDNGVIAQKGYYTQENKLHGNWTSYDINGNKTAEAEYFNGEKTGTWYFYQGDKIREVTYRNSKIAKVKTWSADDTRVVSFR</sequence>
<protein>
    <submittedName>
        <fullName evidence="2">Nicotinic acid mononucleotide adenyltransferase</fullName>
    </submittedName>
</protein>
<dbReference type="AlphaFoldDB" id="A0A2S0HUR7"/>
<dbReference type="OrthoDB" id="1467310at2"/>
<evidence type="ECO:0000256" key="1">
    <source>
        <dbReference type="SAM" id="SignalP"/>
    </source>
</evidence>
<keyword evidence="1" id="KW-0732">Signal</keyword>
<dbReference type="SUPFAM" id="SSF82185">
    <property type="entry name" value="Histone H3 K4-specific methyltransferase SET7/9 N-terminal domain"/>
    <property type="match status" value="1"/>
</dbReference>
<evidence type="ECO:0000313" key="3">
    <source>
        <dbReference type="Proteomes" id="UP000238442"/>
    </source>
</evidence>
<proteinExistence type="predicted"/>
<feature type="chain" id="PRO_5015521288" evidence="1">
    <location>
        <begin position="20"/>
        <end position="124"/>
    </location>
</feature>
<dbReference type="GO" id="GO:0016740">
    <property type="term" value="F:transferase activity"/>
    <property type="evidence" value="ECO:0007669"/>
    <property type="project" value="UniProtKB-KW"/>
</dbReference>
<organism evidence="2 3">
    <name type="scientific">Pukyongia salina</name>
    <dbReference type="NCBI Taxonomy" id="2094025"/>
    <lineage>
        <taxon>Bacteria</taxon>
        <taxon>Pseudomonadati</taxon>
        <taxon>Bacteroidota</taxon>
        <taxon>Flavobacteriia</taxon>
        <taxon>Flavobacteriales</taxon>
        <taxon>Flavobacteriaceae</taxon>
        <taxon>Pukyongia</taxon>
    </lineage>
</organism>
<name>A0A2S0HUR7_9FLAO</name>
<dbReference type="KEGG" id="aue:C5O00_03990"/>
<reference evidence="2 3" key="1">
    <citation type="submission" date="2018-02" db="EMBL/GenBank/DDBJ databases">
        <title>Genomic analysis of the strain RR4-38 isolated from a seawater recirculating aquaculture system.</title>
        <authorList>
            <person name="Kim Y.-S."/>
            <person name="Jang Y.H."/>
            <person name="Kim K.-H."/>
        </authorList>
    </citation>
    <scope>NUCLEOTIDE SEQUENCE [LARGE SCALE GENOMIC DNA]</scope>
    <source>
        <strain evidence="2 3">RR4-38</strain>
    </source>
</reference>
<dbReference type="EMBL" id="CP027062">
    <property type="protein sequence ID" value="AVI50366.1"/>
    <property type="molecule type" value="Genomic_DNA"/>
</dbReference>